<feature type="compositionally biased region" description="Polar residues" evidence="1">
    <location>
        <begin position="29"/>
        <end position="43"/>
    </location>
</feature>
<feature type="region of interest" description="Disordered" evidence="1">
    <location>
        <begin position="1"/>
        <end position="43"/>
    </location>
</feature>
<gene>
    <name evidence="2" type="ORF">BWQ96_00690</name>
</gene>
<dbReference type="EMBL" id="NBIV01000005">
    <property type="protein sequence ID" value="PXF49374.1"/>
    <property type="molecule type" value="Genomic_DNA"/>
</dbReference>
<comment type="caution">
    <text evidence="2">The sequence shown here is derived from an EMBL/GenBank/DDBJ whole genome shotgun (WGS) entry which is preliminary data.</text>
</comment>
<dbReference type="AlphaFoldDB" id="A0A2V3J4R5"/>
<evidence type="ECO:0000313" key="3">
    <source>
        <dbReference type="Proteomes" id="UP000247409"/>
    </source>
</evidence>
<dbReference type="Proteomes" id="UP000247409">
    <property type="component" value="Unassembled WGS sequence"/>
</dbReference>
<proteinExistence type="predicted"/>
<accession>A0A2V3J4R5</accession>
<protein>
    <submittedName>
        <fullName evidence="2">Uncharacterized protein</fullName>
    </submittedName>
</protein>
<sequence>MSEYDSSDDESYHQSHKSTCDLTEENSTEDTGSRGSNSEQDTQSIPHIGLLCIAEVDQLRPVRNGKLLRVSDHVIDDGCERIAI</sequence>
<keyword evidence="3" id="KW-1185">Reference proteome</keyword>
<evidence type="ECO:0000313" key="2">
    <source>
        <dbReference type="EMBL" id="PXF49374.1"/>
    </source>
</evidence>
<organism evidence="2 3">
    <name type="scientific">Gracilariopsis chorda</name>
    <dbReference type="NCBI Taxonomy" id="448386"/>
    <lineage>
        <taxon>Eukaryota</taxon>
        <taxon>Rhodophyta</taxon>
        <taxon>Florideophyceae</taxon>
        <taxon>Rhodymeniophycidae</taxon>
        <taxon>Gracilariales</taxon>
        <taxon>Gracilariaceae</taxon>
        <taxon>Gracilariopsis</taxon>
    </lineage>
</organism>
<reference evidence="2 3" key="1">
    <citation type="journal article" date="2018" name="Mol. Biol. Evol.">
        <title>Analysis of the draft genome of the red seaweed Gracilariopsis chorda provides insights into genome size evolution in Rhodophyta.</title>
        <authorList>
            <person name="Lee J."/>
            <person name="Yang E.C."/>
            <person name="Graf L."/>
            <person name="Yang J.H."/>
            <person name="Qiu H."/>
            <person name="Zel Zion U."/>
            <person name="Chan C.X."/>
            <person name="Stephens T.G."/>
            <person name="Weber A.P.M."/>
            <person name="Boo G.H."/>
            <person name="Boo S.M."/>
            <person name="Kim K.M."/>
            <person name="Shin Y."/>
            <person name="Jung M."/>
            <person name="Lee S.J."/>
            <person name="Yim H.S."/>
            <person name="Lee J.H."/>
            <person name="Bhattacharya D."/>
            <person name="Yoon H.S."/>
        </authorList>
    </citation>
    <scope>NUCLEOTIDE SEQUENCE [LARGE SCALE GENOMIC DNA]</scope>
    <source>
        <strain evidence="2 3">SKKU-2015</strain>
        <tissue evidence="2">Whole body</tissue>
    </source>
</reference>
<name>A0A2V3J4R5_9FLOR</name>
<evidence type="ECO:0000256" key="1">
    <source>
        <dbReference type="SAM" id="MobiDB-lite"/>
    </source>
</evidence>